<evidence type="ECO:0000256" key="3">
    <source>
        <dbReference type="ARBA" id="ARBA00023204"/>
    </source>
</evidence>
<organism evidence="5 6">
    <name type="scientific">Chryseobacterium shigense</name>
    <dbReference type="NCBI Taxonomy" id="297244"/>
    <lineage>
        <taxon>Bacteria</taxon>
        <taxon>Pseudomonadati</taxon>
        <taxon>Bacteroidota</taxon>
        <taxon>Flavobacteriia</taxon>
        <taxon>Flavobacteriales</taxon>
        <taxon>Weeksellaceae</taxon>
        <taxon>Chryseobacterium group</taxon>
        <taxon>Chryseobacterium</taxon>
    </lineage>
</organism>
<feature type="domain" description="Uracil-DNA glycosylase-like" evidence="4">
    <location>
        <begin position="38"/>
        <end position="180"/>
    </location>
</feature>
<dbReference type="Proteomes" id="UP000186373">
    <property type="component" value="Unassembled WGS sequence"/>
</dbReference>
<dbReference type="NCBIfam" id="NF007570">
    <property type="entry name" value="PRK10201.1"/>
    <property type="match status" value="1"/>
</dbReference>
<gene>
    <name evidence="5" type="ORF">SAMN05421639_10926</name>
</gene>
<dbReference type="GO" id="GO:0008263">
    <property type="term" value="F:pyrimidine-specific mismatch base pair DNA N-glycosylase activity"/>
    <property type="evidence" value="ECO:0007669"/>
    <property type="project" value="TreeGrafter"/>
</dbReference>
<protein>
    <submittedName>
        <fullName evidence="5">G/U mismatch-specific uracil-DNA glycosylase</fullName>
    </submittedName>
</protein>
<accession>A0A1N7K9X0</accession>
<dbReference type="EMBL" id="FTNY01000009">
    <property type="protein sequence ID" value="SIS58377.1"/>
    <property type="molecule type" value="Genomic_DNA"/>
</dbReference>
<dbReference type="Pfam" id="PF03167">
    <property type="entry name" value="UDG"/>
    <property type="match status" value="1"/>
</dbReference>
<dbReference type="PANTHER" id="PTHR12159:SF9">
    <property type="entry name" value="G_T MISMATCH-SPECIFIC THYMINE DNA GLYCOSYLASE"/>
    <property type="match status" value="1"/>
</dbReference>
<evidence type="ECO:0000259" key="4">
    <source>
        <dbReference type="Pfam" id="PF03167"/>
    </source>
</evidence>
<dbReference type="GO" id="GO:0004844">
    <property type="term" value="F:uracil DNA N-glycosylase activity"/>
    <property type="evidence" value="ECO:0007669"/>
    <property type="project" value="TreeGrafter"/>
</dbReference>
<proteinExistence type="predicted"/>
<keyword evidence="2" id="KW-0378">Hydrolase</keyword>
<dbReference type="InterPro" id="IPR036895">
    <property type="entry name" value="Uracil-DNA_glycosylase-like_sf"/>
</dbReference>
<evidence type="ECO:0000313" key="6">
    <source>
        <dbReference type="Proteomes" id="UP000186373"/>
    </source>
</evidence>
<evidence type="ECO:0000313" key="5">
    <source>
        <dbReference type="EMBL" id="SIS58377.1"/>
    </source>
</evidence>
<reference evidence="6" key="1">
    <citation type="submission" date="2017-01" db="EMBL/GenBank/DDBJ databases">
        <authorList>
            <person name="Varghese N."/>
            <person name="Submissions S."/>
        </authorList>
    </citation>
    <scope>NUCLEOTIDE SEQUENCE [LARGE SCALE GENOMIC DNA]</scope>
    <source>
        <strain evidence="6">DSM 17126</strain>
    </source>
</reference>
<dbReference type="AlphaFoldDB" id="A0A1N7K9X0"/>
<keyword evidence="6" id="KW-1185">Reference proteome</keyword>
<dbReference type="Gene3D" id="3.40.470.10">
    <property type="entry name" value="Uracil-DNA glycosylase-like domain"/>
    <property type="match status" value="1"/>
</dbReference>
<name>A0A1N7K9X0_9FLAO</name>
<evidence type="ECO:0000256" key="2">
    <source>
        <dbReference type="ARBA" id="ARBA00022801"/>
    </source>
</evidence>
<dbReference type="InterPro" id="IPR015637">
    <property type="entry name" value="MUG/TDG"/>
</dbReference>
<dbReference type="GO" id="GO:0006285">
    <property type="term" value="P:base-excision repair, AP site formation"/>
    <property type="evidence" value="ECO:0007669"/>
    <property type="project" value="InterPro"/>
</dbReference>
<dbReference type="CDD" id="cd10028">
    <property type="entry name" value="UDG-F2_TDG_MUG"/>
    <property type="match status" value="1"/>
</dbReference>
<keyword evidence="1" id="KW-0227">DNA damage</keyword>
<evidence type="ECO:0000256" key="1">
    <source>
        <dbReference type="ARBA" id="ARBA00022763"/>
    </source>
</evidence>
<keyword evidence="3" id="KW-0234">DNA repair</keyword>
<dbReference type="InterPro" id="IPR005122">
    <property type="entry name" value="Uracil-DNA_glycosylase-like"/>
</dbReference>
<dbReference type="SUPFAM" id="SSF52141">
    <property type="entry name" value="Uracil-DNA glycosylase-like"/>
    <property type="match status" value="1"/>
</dbReference>
<dbReference type="PANTHER" id="PTHR12159">
    <property type="entry name" value="G/T AND G/U MISMATCH-SPECIFIC DNA GLYCOSYLASE"/>
    <property type="match status" value="1"/>
</dbReference>
<sequence>MSTEYFKINIYIAAVKNLIRSPFPKENPELPMLKDIMAKDLTVVFCGINPGLKSAAEGHHFSGRSNRFWKVMHQAGFTPYQIGAENDTRILDFGYGLTTAVARATSRADELSKEEFDNSLELFKTKITRFQPKYIVFLGKAAYQAFSKKKQIKWGYQAEEFCGSGVWVLPNTSGLNRGFTLDALVESYRELYDEIQNGKL</sequence>